<proteinExistence type="predicted"/>
<accession>A0A368YBR8</accession>
<dbReference type="RefSeq" id="WP_114433019.1">
    <property type="nucleotide sequence ID" value="NZ_QPJM01000039.1"/>
</dbReference>
<keyword evidence="2" id="KW-1185">Reference proteome</keyword>
<dbReference type="Proteomes" id="UP000253324">
    <property type="component" value="Unassembled WGS sequence"/>
</dbReference>
<protein>
    <submittedName>
        <fullName evidence="1">Uncharacterized protein</fullName>
    </submittedName>
</protein>
<gene>
    <name evidence="1" type="ORF">C7476_1398</name>
</gene>
<name>A0A368YBR8_9HYPH</name>
<sequence length="292" mass="33894">MRDRRELRAIIDQMMRYQHRDLPAWTKAWNDAKPGMDKALEKVGLETEQPRQRRHSARLRNRNLKEPSKLYVTKLAAAKRQLCAAIRMFFDGEDELAVHTVAHAAYKLLSNIKTTRGRDEAADDYLNMVFYHVQEYRRGTLPSFIANDPEMMQFIRDIADRLPINASSRFTEVTASVTKNVAKDFWDKRSKVANFLKHADRDPKAYLDSDEVDNLTLLTRAHGAYVDLTHTHIDPEGIVLWVYSCVTTGMAELLPSEFKDKIAALHKRNTDEKLRFCSRWLHELRNPGSHDQ</sequence>
<reference evidence="1 2" key="1">
    <citation type="submission" date="2018-07" db="EMBL/GenBank/DDBJ databases">
        <title>Genomic Encyclopedia of Type Strains, Phase III (KMG-III): the genomes of soil and plant-associated and newly described type strains.</title>
        <authorList>
            <person name="Whitman W."/>
        </authorList>
    </citation>
    <scope>NUCLEOTIDE SEQUENCE [LARGE SCALE GENOMIC DNA]</scope>
    <source>
        <strain evidence="1 2">31-25a</strain>
    </source>
</reference>
<dbReference type="OrthoDB" id="7446528at2"/>
<organism evidence="1 2">
    <name type="scientific">Phyllobacterium bourgognense</name>
    <dbReference type="NCBI Taxonomy" id="314236"/>
    <lineage>
        <taxon>Bacteria</taxon>
        <taxon>Pseudomonadati</taxon>
        <taxon>Pseudomonadota</taxon>
        <taxon>Alphaproteobacteria</taxon>
        <taxon>Hyphomicrobiales</taxon>
        <taxon>Phyllobacteriaceae</taxon>
        <taxon>Phyllobacterium</taxon>
    </lineage>
</organism>
<comment type="caution">
    <text evidence="1">The sequence shown here is derived from an EMBL/GenBank/DDBJ whole genome shotgun (WGS) entry which is preliminary data.</text>
</comment>
<dbReference type="EMBL" id="QPJM01000039">
    <property type="protein sequence ID" value="RCW77701.1"/>
    <property type="molecule type" value="Genomic_DNA"/>
</dbReference>
<evidence type="ECO:0000313" key="2">
    <source>
        <dbReference type="Proteomes" id="UP000253324"/>
    </source>
</evidence>
<dbReference type="AlphaFoldDB" id="A0A368YBR8"/>
<evidence type="ECO:0000313" key="1">
    <source>
        <dbReference type="EMBL" id="RCW77701.1"/>
    </source>
</evidence>